<evidence type="ECO:0000256" key="8">
    <source>
        <dbReference type="ARBA" id="ARBA00022989"/>
    </source>
</evidence>
<evidence type="ECO:0000313" key="13">
    <source>
        <dbReference type="EMBL" id="CAL7933068.1"/>
    </source>
</evidence>
<evidence type="ECO:0000256" key="5">
    <source>
        <dbReference type="ARBA" id="ARBA00022679"/>
    </source>
</evidence>
<dbReference type="InterPro" id="IPR039527">
    <property type="entry name" value="PIGG/GPI7"/>
</dbReference>
<sequence>MDKNTVILLYAVLIGPLSIALFLYGFFPLVNYDNGVATRDSIPTVIENTRVKIDTLYQPMVKRLVVMVIDALRWDFVAGSTGKIAMPVTSTLIANSSACLLRAKVQAPTVTMPRIKAITTGTIPSFIDIVQNFGAKPISSDSVLLQAKEAGYKSVFYGDNTWITLFPSIFDRYDGTMSFVVTDFTEVDNNVTRHINGELYNKTDWSIMILHYLGLDHIGHVQGPFSPLIKVKLKEMDDVIAKIQSRIEEWNQNNDSTLFIICGDHGMKDSGGHGGSTISETIVPFIAIGGECLQNKDRPTEISQIDIASTLAAVLGLPIPYSNMGTVFLDILYDLPISKKLFILYYNSKQLFNHFQKLTAYESEYAYKKYLEAIKLHSAWLNTKDHPDGMTNDIVLFYRTALKSMKEILVNSTIKYDFQIITVATFFLCHITCILIGKTSSASARLMDVAYFLVFNLLSWILVNYLWQCDDVSLLHSGNLIATVIILCIIVVSIINSYLLASVKSFNFSTFERTSSRTGIWLFSFGALVHAISLGGSSFVEEEHQTWYFYWVTILVLLLYKSIARFFVHLQTCKSYQQHLDAQNCVKLLLLLIGHRILRKLNSTGDKYANLPDIAAFLIEQESMMGMTIVLVAGLALLIWIDFNYGEEKYKWQSLILNAIAGVCIYLRHMHNNSVSKVLSYSKSGGLYEVQIFWLMLAIHFVNYIHHFILTKGCNGTSFLKATMYFIVRMWIMIAAMLHQPHNVILLPLQVIFSNIMCEVMQDVMAHQTNAFLHNWIGNVFYFYQGNSNSLATIDVVAGYVGVQLYIPLINGTLLLINTYSAPVLAYLLLVYRIIKQNPHDINKTSTQVSKTYIACRFLPLAMYTIIISIQRYHLFVWSVFSPKLLYETVHSTIICFIVLIVLLLILLQKTINPGK</sequence>
<name>A0ABP1MYW7_XYLVO</name>
<feature type="transmembrane region" description="Helical" evidence="11">
    <location>
        <begin position="691"/>
        <end position="710"/>
    </location>
</feature>
<feature type="transmembrane region" description="Helical" evidence="11">
    <location>
        <begin position="852"/>
        <end position="870"/>
    </location>
</feature>
<comment type="similarity">
    <text evidence="3">Belongs to the PIGG/PIGN/PIGO family. PIGG subfamily.</text>
</comment>
<keyword evidence="5" id="KW-0808">Transferase</keyword>
<reference evidence="13 14" key="1">
    <citation type="submission" date="2024-08" db="EMBL/GenBank/DDBJ databases">
        <authorList>
            <person name="Will J Nash"/>
            <person name="Angela Man"/>
            <person name="Seanna McTaggart"/>
            <person name="Kendall Baker"/>
            <person name="Tom Barker"/>
            <person name="Leah Catchpole"/>
            <person name="Alex Durrant"/>
            <person name="Karim Gharbi"/>
            <person name="Naomi Irish"/>
            <person name="Gemy Kaithakottil"/>
            <person name="Debby Ku"/>
            <person name="Aaliyah Providence"/>
            <person name="Felix Shaw"/>
            <person name="David Swarbreck"/>
            <person name="Chris Watkins"/>
            <person name="Ann M. McCartney"/>
            <person name="Giulio Formenti"/>
            <person name="Alice Mouton"/>
            <person name="Noel Vella"/>
            <person name="Bjorn M von Reumont"/>
            <person name="Adriana Vella"/>
            <person name="Wilfried Haerty"/>
        </authorList>
    </citation>
    <scope>NUCLEOTIDE SEQUENCE [LARGE SCALE GENOMIC DNA]</scope>
</reference>
<keyword evidence="7" id="KW-0256">Endoplasmic reticulum</keyword>
<dbReference type="InterPro" id="IPR002591">
    <property type="entry name" value="Phosphodiest/P_Trfase"/>
</dbReference>
<dbReference type="SUPFAM" id="SSF53649">
    <property type="entry name" value="Alkaline phosphatase-like"/>
    <property type="match status" value="1"/>
</dbReference>
<comment type="pathway">
    <text evidence="2">Glycolipid biosynthesis; glycosylphosphatidylinositol-anchor biosynthesis.</text>
</comment>
<keyword evidence="4" id="KW-0337">GPI-anchor biosynthesis</keyword>
<keyword evidence="10" id="KW-0325">Glycoprotein</keyword>
<keyword evidence="8 11" id="KW-1133">Transmembrane helix</keyword>
<feature type="transmembrane region" description="Helical" evidence="11">
    <location>
        <begin position="805"/>
        <end position="831"/>
    </location>
</feature>
<evidence type="ECO:0000256" key="1">
    <source>
        <dbReference type="ARBA" id="ARBA00004477"/>
    </source>
</evidence>
<feature type="transmembrane region" description="Helical" evidence="11">
    <location>
        <begin position="7"/>
        <end position="27"/>
    </location>
</feature>
<evidence type="ECO:0000256" key="9">
    <source>
        <dbReference type="ARBA" id="ARBA00023136"/>
    </source>
</evidence>
<organism evidence="13 14">
    <name type="scientific">Xylocopa violacea</name>
    <name type="common">Violet carpenter bee</name>
    <name type="synonym">Apis violacea</name>
    <dbReference type="NCBI Taxonomy" id="135666"/>
    <lineage>
        <taxon>Eukaryota</taxon>
        <taxon>Metazoa</taxon>
        <taxon>Ecdysozoa</taxon>
        <taxon>Arthropoda</taxon>
        <taxon>Hexapoda</taxon>
        <taxon>Insecta</taxon>
        <taxon>Pterygota</taxon>
        <taxon>Neoptera</taxon>
        <taxon>Endopterygota</taxon>
        <taxon>Hymenoptera</taxon>
        <taxon>Apocrita</taxon>
        <taxon>Aculeata</taxon>
        <taxon>Apoidea</taxon>
        <taxon>Anthophila</taxon>
        <taxon>Apidae</taxon>
        <taxon>Xylocopa</taxon>
        <taxon>Xylocopa</taxon>
    </lineage>
</organism>
<evidence type="ECO:0000256" key="3">
    <source>
        <dbReference type="ARBA" id="ARBA00005315"/>
    </source>
</evidence>
<proteinExistence type="inferred from homology"/>
<accession>A0ABP1MYW7</accession>
<feature type="transmembrane region" description="Helical" evidence="11">
    <location>
        <begin position="890"/>
        <end position="908"/>
    </location>
</feature>
<feature type="transmembrane region" description="Helical" evidence="11">
    <location>
        <begin position="479"/>
        <end position="499"/>
    </location>
</feature>
<dbReference type="Pfam" id="PF19316">
    <property type="entry name" value="PIGO_PIGG"/>
    <property type="match status" value="1"/>
</dbReference>
<feature type="transmembrane region" description="Helical" evidence="11">
    <location>
        <begin position="624"/>
        <end position="643"/>
    </location>
</feature>
<evidence type="ECO:0000313" key="14">
    <source>
        <dbReference type="Proteomes" id="UP001642520"/>
    </source>
</evidence>
<gene>
    <name evidence="13" type="ORF">XYLVIOL_LOCUS281</name>
</gene>
<keyword evidence="6 11" id="KW-0812">Transmembrane</keyword>
<evidence type="ECO:0000259" key="12">
    <source>
        <dbReference type="Pfam" id="PF19316"/>
    </source>
</evidence>
<feature type="transmembrane region" description="Helical" evidence="11">
    <location>
        <begin position="546"/>
        <end position="568"/>
    </location>
</feature>
<dbReference type="CDD" id="cd16024">
    <property type="entry name" value="GPI_EPT_2"/>
    <property type="match status" value="1"/>
</dbReference>
<dbReference type="Gene3D" id="3.40.720.10">
    <property type="entry name" value="Alkaline Phosphatase, subunit A"/>
    <property type="match status" value="1"/>
</dbReference>
<keyword evidence="14" id="KW-1185">Reference proteome</keyword>
<feature type="transmembrane region" description="Helical" evidence="11">
    <location>
        <begin position="580"/>
        <end position="598"/>
    </location>
</feature>
<dbReference type="InterPro" id="IPR017850">
    <property type="entry name" value="Alkaline_phosphatase_core_sf"/>
</dbReference>
<dbReference type="Proteomes" id="UP001642520">
    <property type="component" value="Unassembled WGS sequence"/>
</dbReference>
<evidence type="ECO:0000256" key="11">
    <source>
        <dbReference type="SAM" id="Phobius"/>
    </source>
</evidence>
<evidence type="ECO:0000256" key="4">
    <source>
        <dbReference type="ARBA" id="ARBA00022502"/>
    </source>
</evidence>
<evidence type="ECO:0000256" key="7">
    <source>
        <dbReference type="ARBA" id="ARBA00022824"/>
    </source>
</evidence>
<evidence type="ECO:0000256" key="10">
    <source>
        <dbReference type="ARBA" id="ARBA00023180"/>
    </source>
</evidence>
<evidence type="ECO:0000256" key="2">
    <source>
        <dbReference type="ARBA" id="ARBA00004687"/>
    </source>
</evidence>
<dbReference type="InterPro" id="IPR037674">
    <property type="entry name" value="PIG-G_N"/>
</dbReference>
<comment type="caution">
    <text evidence="13">The sequence shown here is derived from an EMBL/GenBank/DDBJ whole genome shotgun (WGS) entry which is preliminary data.</text>
</comment>
<dbReference type="PANTHER" id="PTHR23072">
    <property type="entry name" value="PHOSPHATIDYLINOSITOL GLYCAN-RELATED"/>
    <property type="match status" value="1"/>
</dbReference>
<feature type="domain" description="GPI ethanolamine phosphate transferase 2 C-terminal" evidence="12">
    <location>
        <begin position="501"/>
        <end position="905"/>
    </location>
</feature>
<dbReference type="Pfam" id="PF01663">
    <property type="entry name" value="Phosphodiest"/>
    <property type="match status" value="1"/>
</dbReference>
<dbReference type="InterPro" id="IPR045687">
    <property type="entry name" value="PIGG/GPI7_C"/>
</dbReference>
<feature type="transmembrane region" description="Helical" evidence="11">
    <location>
        <begin position="520"/>
        <end position="540"/>
    </location>
</feature>
<feature type="transmembrane region" description="Helical" evidence="11">
    <location>
        <begin position="655"/>
        <end position="671"/>
    </location>
</feature>
<keyword evidence="9 11" id="KW-0472">Membrane</keyword>
<dbReference type="EMBL" id="CAXAJV020001280">
    <property type="protein sequence ID" value="CAL7933068.1"/>
    <property type="molecule type" value="Genomic_DNA"/>
</dbReference>
<protein>
    <recommendedName>
        <fullName evidence="12">GPI ethanolamine phosphate transferase 2 C-terminal domain-containing protein</fullName>
    </recommendedName>
</protein>
<feature type="transmembrane region" description="Helical" evidence="11">
    <location>
        <begin position="418"/>
        <end position="437"/>
    </location>
</feature>
<comment type="subcellular location">
    <subcellularLocation>
        <location evidence="1">Endoplasmic reticulum membrane</location>
        <topology evidence="1">Multi-pass membrane protein</topology>
    </subcellularLocation>
</comment>
<evidence type="ECO:0000256" key="6">
    <source>
        <dbReference type="ARBA" id="ARBA00022692"/>
    </source>
</evidence>
<feature type="transmembrane region" description="Helical" evidence="11">
    <location>
        <begin position="449"/>
        <end position="467"/>
    </location>
</feature>
<dbReference type="PANTHER" id="PTHR23072:SF0">
    <property type="entry name" value="GPI ETHANOLAMINE PHOSPHATE TRANSFERASE 2"/>
    <property type="match status" value="1"/>
</dbReference>